<feature type="transmembrane region" description="Helical" evidence="7">
    <location>
        <begin position="293"/>
        <end position="315"/>
    </location>
</feature>
<evidence type="ECO:0000256" key="5">
    <source>
        <dbReference type="ARBA" id="ARBA00023136"/>
    </source>
</evidence>
<reference evidence="8" key="1">
    <citation type="submission" date="2020-11" db="EMBL/GenBank/DDBJ databases">
        <authorList>
            <person name="Tran Van P."/>
        </authorList>
    </citation>
    <scope>NUCLEOTIDE SEQUENCE</scope>
</reference>
<dbReference type="InterPro" id="IPR018469">
    <property type="entry name" value="Dual_oxidase_maturation_fac"/>
</dbReference>
<feature type="transmembrane region" description="Helical" evidence="7">
    <location>
        <begin position="252"/>
        <end position="272"/>
    </location>
</feature>
<protein>
    <recommendedName>
        <fullName evidence="9">Dual oxidase maturation factor 1</fullName>
    </recommendedName>
</protein>
<evidence type="ECO:0000256" key="7">
    <source>
        <dbReference type="SAM" id="Phobius"/>
    </source>
</evidence>
<dbReference type="AlphaFoldDB" id="A0A7R9G111"/>
<keyword evidence="5 7" id="KW-0472">Membrane</keyword>
<keyword evidence="6" id="KW-0325">Glycoprotein</keyword>
<feature type="transmembrane region" description="Helical" evidence="7">
    <location>
        <begin position="31"/>
        <end position="50"/>
    </location>
</feature>
<dbReference type="PANTHER" id="PTHR31158:SF1">
    <property type="entry name" value="DOXA1 FACTOR-RELATED"/>
    <property type="match status" value="1"/>
</dbReference>
<evidence type="ECO:0008006" key="9">
    <source>
        <dbReference type="Google" id="ProtNLM"/>
    </source>
</evidence>
<evidence type="ECO:0000256" key="4">
    <source>
        <dbReference type="ARBA" id="ARBA00022989"/>
    </source>
</evidence>
<evidence type="ECO:0000256" key="2">
    <source>
        <dbReference type="ARBA" id="ARBA00009816"/>
    </source>
</evidence>
<keyword evidence="4 7" id="KW-1133">Transmembrane helix</keyword>
<gene>
    <name evidence="8" type="ORF">TSIB3V08_LOCUS5920</name>
</gene>
<accession>A0A7R9G111</accession>
<name>A0A7R9G111_TIMSH</name>
<dbReference type="GO" id="GO:0015031">
    <property type="term" value="P:protein transport"/>
    <property type="evidence" value="ECO:0007669"/>
    <property type="project" value="InterPro"/>
</dbReference>
<dbReference type="PANTHER" id="PTHR31158">
    <property type="entry name" value="DUAL OXIDASE 2"/>
    <property type="match status" value="1"/>
</dbReference>
<keyword evidence="3 7" id="KW-0812">Transmembrane</keyword>
<comment type="subcellular location">
    <subcellularLocation>
        <location evidence="1">Membrane</location>
        <topology evidence="1">Multi-pass membrane protein</topology>
    </subcellularLocation>
</comment>
<sequence length="450" mass="51361">MDWFFGFARTEGFPTMYSENATPVTVDVLEIGFIVSFVILAISFIVVMPGTRSKLYALKKTPTNHPSFFHNNVKWLMDDPLAKVLELPSIIVGFVWRLVCNYGQHWEVGVVEAITPYRAGTGHEINASISVMVGLRSVNITLVRNGESIPNTPLVNETINYNERFWWTWDQGRFGFGPYAGTLQQSFRQAQRRGLPLPILWVADYFTWDGEGLRFGRYYRTAGWFTHIALWTAFPCWVLANFFFVFVVRYGAYFTILTGVLQLLACLLWTVIRNPYQLEIPFEEKVLSLQYGINYWLTLGLGLLSTTLGLLVAFLDLRYPDEIALFFGIDPLADYEEYHLTASELESVYNKGKSTDINLVEIPVADTPSEIIAPQTQVILKRRTTVRLGQRSLFRSPAMVVTTPEENNELPLYLNVQQSRSKHGLRDSRAIKPAIGETRRQREVCLALDP</sequence>
<dbReference type="GO" id="GO:0005789">
    <property type="term" value="C:endoplasmic reticulum membrane"/>
    <property type="evidence" value="ECO:0007669"/>
    <property type="project" value="InterPro"/>
</dbReference>
<evidence type="ECO:0000256" key="3">
    <source>
        <dbReference type="ARBA" id="ARBA00022692"/>
    </source>
</evidence>
<dbReference type="EMBL" id="OC002406">
    <property type="protein sequence ID" value="CAD7261796.1"/>
    <property type="molecule type" value="Genomic_DNA"/>
</dbReference>
<organism evidence="8">
    <name type="scientific">Timema shepardi</name>
    <name type="common">Walking stick</name>
    <dbReference type="NCBI Taxonomy" id="629360"/>
    <lineage>
        <taxon>Eukaryota</taxon>
        <taxon>Metazoa</taxon>
        <taxon>Ecdysozoa</taxon>
        <taxon>Arthropoda</taxon>
        <taxon>Hexapoda</taxon>
        <taxon>Insecta</taxon>
        <taxon>Pterygota</taxon>
        <taxon>Neoptera</taxon>
        <taxon>Polyneoptera</taxon>
        <taxon>Phasmatodea</taxon>
        <taxon>Timematodea</taxon>
        <taxon>Timematoidea</taxon>
        <taxon>Timematidae</taxon>
        <taxon>Timema</taxon>
    </lineage>
</organism>
<comment type="similarity">
    <text evidence="2">Belongs to the DUOXA family.</text>
</comment>
<feature type="transmembrane region" description="Helical" evidence="7">
    <location>
        <begin position="224"/>
        <end position="246"/>
    </location>
</feature>
<evidence type="ECO:0000313" key="8">
    <source>
        <dbReference type="EMBL" id="CAD7261796.1"/>
    </source>
</evidence>
<evidence type="ECO:0000256" key="6">
    <source>
        <dbReference type="ARBA" id="ARBA00023180"/>
    </source>
</evidence>
<evidence type="ECO:0000256" key="1">
    <source>
        <dbReference type="ARBA" id="ARBA00004141"/>
    </source>
</evidence>
<dbReference type="Pfam" id="PF10204">
    <property type="entry name" value="DuoxA"/>
    <property type="match status" value="2"/>
</dbReference>
<proteinExistence type="inferred from homology"/>